<dbReference type="EMBL" id="JANPWB010000016">
    <property type="protein sequence ID" value="KAJ1082006.1"/>
    <property type="molecule type" value="Genomic_DNA"/>
</dbReference>
<feature type="signal peptide" evidence="2">
    <location>
        <begin position="1"/>
        <end position="36"/>
    </location>
</feature>
<reference evidence="3" key="1">
    <citation type="journal article" date="2022" name="bioRxiv">
        <title>Sequencing and chromosome-scale assembly of the giantPleurodeles waltlgenome.</title>
        <authorList>
            <person name="Brown T."/>
            <person name="Elewa A."/>
            <person name="Iarovenko S."/>
            <person name="Subramanian E."/>
            <person name="Araus A.J."/>
            <person name="Petzold A."/>
            <person name="Susuki M."/>
            <person name="Suzuki K.-i.T."/>
            <person name="Hayashi T."/>
            <person name="Toyoda A."/>
            <person name="Oliveira C."/>
            <person name="Osipova E."/>
            <person name="Leigh N.D."/>
            <person name="Simon A."/>
            <person name="Yun M.H."/>
        </authorList>
    </citation>
    <scope>NUCLEOTIDE SEQUENCE</scope>
    <source>
        <strain evidence="3">20211129_DDA</strain>
        <tissue evidence="3">Liver</tissue>
    </source>
</reference>
<feature type="chain" id="PRO_5043485053" description="Secreted protein" evidence="2">
    <location>
        <begin position="37"/>
        <end position="88"/>
    </location>
</feature>
<protein>
    <recommendedName>
        <fullName evidence="5">Secreted protein</fullName>
    </recommendedName>
</protein>
<keyword evidence="2" id="KW-0732">Signal</keyword>
<sequence>MLAYAASSAVPGDASHIHTPLSLFLLGAVLTPPVAARQCQRSLTPALRRPLSFIEVLLPLPYPSQDLQGPHSDDRISSYLPGTYERRK</sequence>
<dbReference type="AlphaFoldDB" id="A0AAV7KRF0"/>
<gene>
    <name evidence="3" type="ORF">NDU88_002178</name>
</gene>
<organism evidence="3 4">
    <name type="scientific">Pleurodeles waltl</name>
    <name type="common">Iberian ribbed newt</name>
    <dbReference type="NCBI Taxonomy" id="8319"/>
    <lineage>
        <taxon>Eukaryota</taxon>
        <taxon>Metazoa</taxon>
        <taxon>Chordata</taxon>
        <taxon>Craniata</taxon>
        <taxon>Vertebrata</taxon>
        <taxon>Euteleostomi</taxon>
        <taxon>Amphibia</taxon>
        <taxon>Batrachia</taxon>
        <taxon>Caudata</taxon>
        <taxon>Salamandroidea</taxon>
        <taxon>Salamandridae</taxon>
        <taxon>Pleurodelinae</taxon>
        <taxon>Pleurodeles</taxon>
    </lineage>
</organism>
<evidence type="ECO:0000256" key="1">
    <source>
        <dbReference type="SAM" id="MobiDB-lite"/>
    </source>
</evidence>
<keyword evidence="4" id="KW-1185">Reference proteome</keyword>
<dbReference type="Proteomes" id="UP001066276">
    <property type="component" value="Chromosome 12"/>
</dbReference>
<accession>A0AAV7KRF0</accession>
<evidence type="ECO:0000313" key="4">
    <source>
        <dbReference type="Proteomes" id="UP001066276"/>
    </source>
</evidence>
<evidence type="ECO:0000313" key="3">
    <source>
        <dbReference type="EMBL" id="KAJ1082006.1"/>
    </source>
</evidence>
<comment type="caution">
    <text evidence="3">The sequence shown here is derived from an EMBL/GenBank/DDBJ whole genome shotgun (WGS) entry which is preliminary data.</text>
</comment>
<proteinExistence type="predicted"/>
<name>A0AAV7KRF0_PLEWA</name>
<evidence type="ECO:0000256" key="2">
    <source>
        <dbReference type="SAM" id="SignalP"/>
    </source>
</evidence>
<feature type="region of interest" description="Disordered" evidence="1">
    <location>
        <begin position="61"/>
        <end position="88"/>
    </location>
</feature>
<evidence type="ECO:0008006" key="5">
    <source>
        <dbReference type="Google" id="ProtNLM"/>
    </source>
</evidence>